<dbReference type="Pfam" id="PF26639">
    <property type="entry name" value="Het-6_barrel"/>
    <property type="match status" value="1"/>
</dbReference>
<reference evidence="3" key="1">
    <citation type="journal article" date="2023" name="Mol. Phylogenet. Evol.">
        <title>Genome-scale phylogeny and comparative genomics of the fungal order Sordariales.</title>
        <authorList>
            <person name="Hensen N."/>
            <person name="Bonometti L."/>
            <person name="Westerberg I."/>
            <person name="Brannstrom I.O."/>
            <person name="Guillou S."/>
            <person name="Cros-Aarteil S."/>
            <person name="Calhoun S."/>
            <person name="Haridas S."/>
            <person name="Kuo A."/>
            <person name="Mondo S."/>
            <person name="Pangilinan J."/>
            <person name="Riley R."/>
            <person name="LaButti K."/>
            <person name="Andreopoulos B."/>
            <person name="Lipzen A."/>
            <person name="Chen C."/>
            <person name="Yan M."/>
            <person name="Daum C."/>
            <person name="Ng V."/>
            <person name="Clum A."/>
            <person name="Steindorff A."/>
            <person name="Ohm R.A."/>
            <person name="Martin F."/>
            <person name="Silar P."/>
            <person name="Natvig D.O."/>
            <person name="Lalanne C."/>
            <person name="Gautier V."/>
            <person name="Ament-Velasquez S.L."/>
            <person name="Kruys A."/>
            <person name="Hutchinson M.I."/>
            <person name="Powell A.J."/>
            <person name="Barry K."/>
            <person name="Miller A.N."/>
            <person name="Grigoriev I.V."/>
            <person name="Debuchy R."/>
            <person name="Gladieux P."/>
            <person name="Hiltunen Thoren M."/>
            <person name="Johannesson H."/>
        </authorList>
    </citation>
    <scope>NUCLEOTIDE SEQUENCE</scope>
    <source>
        <strain evidence="3">CBS 958.72</strain>
    </source>
</reference>
<evidence type="ECO:0000259" key="2">
    <source>
        <dbReference type="Pfam" id="PF06985"/>
    </source>
</evidence>
<accession>A0AAE0K3Z4</accession>
<dbReference type="InterPro" id="IPR052895">
    <property type="entry name" value="HetReg/Transcr_Mod"/>
</dbReference>
<protein>
    <submittedName>
        <fullName evidence="3">Heterokaryon incompatibility protein-domain-containing protein</fullName>
    </submittedName>
</protein>
<comment type="caution">
    <text evidence="3">The sequence shown here is derived from an EMBL/GenBank/DDBJ whole genome shotgun (WGS) entry which is preliminary data.</text>
</comment>
<keyword evidence="4" id="KW-1185">Reference proteome</keyword>
<organism evidence="3 4">
    <name type="scientific">Lasiosphaeria ovina</name>
    <dbReference type="NCBI Taxonomy" id="92902"/>
    <lineage>
        <taxon>Eukaryota</taxon>
        <taxon>Fungi</taxon>
        <taxon>Dikarya</taxon>
        <taxon>Ascomycota</taxon>
        <taxon>Pezizomycotina</taxon>
        <taxon>Sordariomycetes</taxon>
        <taxon>Sordariomycetidae</taxon>
        <taxon>Sordariales</taxon>
        <taxon>Lasiosphaeriaceae</taxon>
        <taxon>Lasiosphaeria</taxon>
    </lineage>
</organism>
<dbReference type="InterPro" id="IPR010730">
    <property type="entry name" value="HET"/>
</dbReference>
<dbReference type="AlphaFoldDB" id="A0AAE0K3Z4"/>
<dbReference type="Pfam" id="PF06985">
    <property type="entry name" value="HET"/>
    <property type="match status" value="1"/>
</dbReference>
<dbReference type="EMBL" id="JAULSN010000006">
    <property type="protein sequence ID" value="KAK3369095.1"/>
    <property type="molecule type" value="Genomic_DNA"/>
</dbReference>
<evidence type="ECO:0000256" key="1">
    <source>
        <dbReference type="SAM" id="MobiDB-lite"/>
    </source>
</evidence>
<evidence type="ECO:0000313" key="3">
    <source>
        <dbReference type="EMBL" id="KAK3369095.1"/>
    </source>
</evidence>
<evidence type="ECO:0000313" key="4">
    <source>
        <dbReference type="Proteomes" id="UP001287356"/>
    </source>
</evidence>
<feature type="domain" description="Heterokaryon incompatibility" evidence="2">
    <location>
        <begin position="65"/>
        <end position="236"/>
    </location>
</feature>
<dbReference type="Proteomes" id="UP001287356">
    <property type="component" value="Unassembled WGS sequence"/>
</dbReference>
<sequence length="742" mass="83723">MGEKYSYSPLESYADEAYPWSTKSPQIRLLHLQPEEGYDRLECSLEVAEPFSMPGSEVPRAHPPYEAISYVWGNPDKSEQILCDGRTLAITASLATGLRRVRLPDRMRLLWADGVCINQDDIKERQRQVPLMAAIYSQAEQVICWFGEDKDDCAKRTFEFATRLCDRLNPYLERQTTDPPVTRTEPGAVKLDFDIDVVISFTDGELERDFASNSYAKDASFVFQNPWFSRVWIRQEVGYASKACALCGKNELDYRSLKLLYFWAVFKKLALKGDAWVSPPSDSFRSSSDFLDVLVAAREFQASDPRDKVYAMLSHPSAYEELPLEKYGLKDHTKQLVNAKGLAEAERAKRTIQALTAIMKEWVTITDSILDKDGNSATDGGSANGPKPGVSRAINSDTEITDEVAMKLKVSHVANQAMRFHELEETRHHPVIRVLGGTRRVFSPPIVEPDYNKTVPEICLEVATALLRRCRDNSRIPAFLCEVQHDPKTPRLDETGPSWVPRWDRDTVHFSLRKPGLASFNPWNGGSYWWYTEGSVLYISGIRVDKISTCTEPLTIEDMGIGSSRLLDFWKSILVSDTTQQRPTSWERAQAYQRTLCAGNSVSGMMANYFEFAGQERILRDFAAFWRSLRETEEKESAKCHRTIFSVPELESIATGGDASNFLHCVYPIASGRKVFYTEKGFLGIGPGILQKGDIVSILPCPVLFVLRPVDGHFLLAGECYVDGIMRGEVTDASKVERLEIH</sequence>
<dbReference type="PANTHER" id="PTHR24148">
    <property type="entry name" value="ANKYRIN REPEAT DOMAIN-CONTAINING PROTEIN 39 HOMOLOG-RELATED"/>
    <property type="match status" value="1"/>
</dbReference>
<reference evidence="3" key="2">
    <citation type="submission" date="2023-06" db="EMBL/GenBank/DDBJ databases">
        <authorList>
            <consortium name="Lawrence Berkeley National Laboratory"/>
            <person name="Haridas S."/>
            <person name="Hensen N."/>
            <person name="Bonometti L."/>
            <person name="Westerberg I."/>
            <person name="Brannstrom I.O."/>
            <person name="Guillou S."/>
            <person name="Cros-Aarteil S."/>
            <person name="Calhoun S."/>
            <person name="Kuo A."/>
            <person name="Mondo S."/>
            <person name="Pangilinan J."/>
            <person name="Riley R."/>
            <person name="Labutti K."/>
            <person name="Andreopoulos B."/>
            <person name="Lipzen A."/>
            <person name="Chen C."/>
            <person name="Yanf M."/>
            <person name="Daum C."/>
            <person name="Ng V."/>
            <person name="Clum A."/>
            <person name="Steindorff A."/>
            <person name="Ohm R."/>
            <person name="Martin F."/>
            <person name="Silar P."/>
            <person name="Natvig D."/>
            <person name="Lalanne C."/>
            <person name="Gautier V."/>
            <person name="Ament-Velasquez S.L."/>
            <person name="Kruys A."/>
            <person name="Hutchinson M.I."/>
            <person name="Powell A.J."/>
            <person name="Barry K."/>
            <person name="Miller A.N."/>
            <person name="Grigoriev I.V."/>
            <person name="Debuchy R."/>
            <person name="Gladieux P."/>
            <person name="Thoren M.H."/>
            <person name="Johannesson H."/>
        </authorList>
    </citation>
    <scope>NUCLEOTIDE SEQUENCE</scope>
    <source>
        <strain evidence="3">CBS 958.72</strain>
    </source>
</reference>
<proteinExistence type="predicted"/>
<gene>
    <name evidence="3" type="ORF">B0T24DRAFT_353056</name>
</gene>
<feature type="region of interest" description="Disordered" evidence="1">
    <location>
        <begin position="374"/>
        <end position="393"/>
    </location>
</feature>
<dbReference type="PANTHER" id="PTHR24148:SF64">
    <property type="entry name" value="HETEROKARYON INCOMPATIBILITY DOMAIN-CONTAINING PROTEIN"/>
    <property type="match status" value="1"/>
</dbReference>
<name>A0AAE0K3Z4_9PEZI</name>